<gene>
    <name evidence="1" type="ORF">METZ01_LOCUS458453</name>
</gene>
<sequence>LYFKSGGGWFGCYSPMAKLGWQRLTFNKLEFQPEGNPDGWHNITGIRLSAWAAQKEDCQLVLDRLLARRSQIVIILPTIESGCQLNEVETAKKFAKTLSRMFATIGLLSDSVIDYSLSSNLLIKHKYKFVVLPMNPRVSPELSIALKEFIVSGGKIFSIYKLDKDVAQLIGVKPTGWIQEKNDGQFAEIRFLGQRGFPKSVKQASWNITVAEPIGNQSHVAGIWCDSEGHPSNYPAMIVGKYGAFFSHLILN</sequence>
<dbReference type="AlphaFoldDB" id="A0A383ADD6"/>
<evidence type="ECO:0000313" key="1">
    <source>
        <dbReference type="EMBL" id="SVE05599.1"/>
    </source>
</evidence>
<protein>
    <recommendedName>
        <fullName evidence="2">Beta-galactosidase trimerisation domain-containing protein</fullName>
    </recommendedName>
</protein>
<accession>A0A383ADD6</accession>
<evidence type="ECO:0008006" key="2">
    <source>
        <dbReference type="Google" id="ProtNLM"/>
    </source>
</evidence>
<reference evidence="1" key="1">
    <citation type="submission" date="2018-05" db="EMBL/GenBank/DDBJ databases">
        <authorList>
            <person name="Lanie J.A."/>
            <person name="Ng W.-L."/>
            <person name="Kazmierczak K.M."/>
            <person name="Andrzejewski T.M."/>
            <person name="Davidsen T.M."/>
            <person name="Wayne K.J."/>
            <person name="Tettelin H."/>
            <person name="Glass J.I."/>
            <person name="Rusch D."/>
            <person name="Podicherti R."/>
            <person name="Tsui H.-C.T."/>
            <person name="Winkler M.E."/>
        </authorList>
    </citation>
    <scope>NUCLEOTIDE SEQUENCE</scope>
</reference>
<proteinExistence type="predicted"/>
<dbReference type="EMBL" id="UINC01191124">
    <property type="protein sequence ID" value="SVE05599.1"/>
    <property type="molecule type" value="Genomic_DNA"/>
</dbReference>
<organism evidence="1">
    <name type="scientific">marine metagenome</name>
    <dbReference type="NCBI Taxonomy" id="408172"/>
    <lineage>
        <taxon>unclassified sequences</taxon>
        <taxon>metagenomes</taxon>
        <taxon>ecological metagenomes</taxon>
    </lineage>
</organism>
<name>A0A383ADD6_9ZZZZ</name>
<feature type="non-terminal residue" evidence="1">
    <location>
        <position position="252"/>
    </location>
</feature>
<dbReference type="CDD" id="cd03143">
    <property type="entry name" value="A4_beta-galactosidase_middle_domain"/>
    <property type="match status" value="1"/>
</dbReference>
<feature type="non-terminal residue" evidence="1">
    <location>
        <position position="1"/>
    </location>
</feature>